<evidence type="ECO:0000259" key="1">
    <source>
        <dbReference type="Pfam" id="PF25273"/>
    </source>
</evidence>
<evidence type="ECO:0000313" key="8">
    <source>
        <dbReference type="Proteomes" id="UP001160148"/>
    </source>
</evidence>
<evidence type="ECO:0000313" key="7">
    <source>
        <dbReference type="EMBL" id="CAI6377533.1"/>
    </source>
</evidence>
<sequence>MTSKSRIKKLVNLAIYNNTSLKDPEPVSYEDLINSAEVVFEDNYIPLEVTTVQNNNENESIEYDGNTFIENLPVEKYYNNVEIQSSENTLSLESEIICLNDIETNINELITNDFSDVQENSNLDHCAEINSNSGKIKRKRNVYPDSTKWKRETNKKLRMKGEAYIGFSRTGNVVQQNISRSERSLLDTCSSNVCLKSKKRFCSDFTEEQRQNIFDHFWNASWEEKETFVLGTALVTEVKRKTTEENTRRSKTYNYHLRYKDSLPIQVCKKMYLNTLCLKEWMVLNWVKKSEHGIPKQNQLISIEEPDTNNESPTQYRSVQSISRRLSYANKLDYLKNWFDSLPKLPSHYCRKRTERIYFEGPFKDVQAIYNLYTEKCISDKLAPFSKAFFVKYKKENKFSIFKPRKDKCDMCASYEVGQVSENKMAVHIAHKDRARAEKEFDKQLSKENRAHVFTMDMQAVKLCPYLQASALYYSMKLKVHNLTIYNIGNAECHNYWWYETEGNLEASVFTTILIKHLEKVCLDQKPIVVYTDGCGYQNRNVVLSNGLLKYSMKYKVSVTQKYLIKGHTQMEVDSVHSLIERSCKEKDIFLPTDYVRYTINARKYPTPLNAQLLTHTFFHDYKKNLIYNSIRPGKTVGDPECKDLRGLMYDPSGIIYYKLTFDDPWAELPQRTTRNKAVLAEEAPLQPLYTGPLKLTRSKWNDLQKLKKVLPVDVHPFYDTLPYESAFKERNQKM</sequence>
<dbReference type="EMBL" id="CARXXK010000893">
    <property type="protein sequence ID" value="CAI6371306.1"/>
    <property type="molecule type" value="Genomic_DNA"/>
</dbReference>
<keyword evidence="8" id="KW-1185">Reference proteome</keyword>
<dbReference type="InterPro" id="IPR057191">
    <property type="entry name" value="DUF7869"/>
</dbReference>
<dbReference type="PANTHER" id="PTHR10773">
    <property type="entry name" value="DNA-DIRECTED RNA POLYMERASES I, II, AND III SUBUNIT RPABC2"/>
    <property type="match status" value="1"/>
</dbReference>
<comment type="caution">
    <text evidence="2">The sequence shown here is derived from an EMBL/GenBank/DDBJ whole genome shotgun (WGS) entry which is preliminary data.</text>
</comment>
<evidence type="ECO:0000313" key="2">
    <source>
        <dbReference type="EMBL" id="CAI6343722.1"/>
    </source>
</evidence>
<name>A0AAV0VHI0_9HEMI</name>
<evidence type="ECO:0000313" key="6">
    <source>
        <dbReference type="EMBL" id="CAI6373588.1"/>
    </source>
</evidence>
<reference evidence="2 8" key="1">
    <citation type="submission" date="2023-01" db="EMBL/GenBank/DDBJ databases">
        <authorList>
            <person name="Whitehead M."/>
        </authorList>
    </citation>
    <scope>NUCLEOTIDE SEQUENCE [LARGE SCALE GENOMIC DNA]</scope>
</reference>
<dbReference type="EMBL" id="CARXXK010001793">
    <property type="protein sequence ID" value="CAI6377533.1"/>
    <property type="molecule type" value="Genomic_DNA"/>
</dbReference>
<feature type="domain" description="DUF7869" evidence="1">
    <location>
        <begin position="496"/>
        <end position="590"/>
    </location>
</feature>
<protein>
    <recommendedName>
        <fullName evidence="1">DUF7869 domain-containing protein</fullName>
    </recommendedName>
</protein>
<dbReference type="EMBL" id="CARXXK010000001">
    <property type="protein sequence ID" value="CAI6343722.1"/>
    <property type="molecule type" value="Genomic_DNA"/>
</dbReference>
<evidence type="ECO:0000313" key="3">
    <source>
        <dbReference type="EMBL" id="CAI6345106.1"/>
    </source>
</evidence>
<dbReference type="EMBL" id="CARXXK010001102">
    <property type="protein sequence ID" value="CAI6373588.1"/>
    <property type="molecule type" value="Genomic_DNA"/>
</dbReference>
<evidence type="ECO:0000313" key="5">
    <source>
        <dbReference type="EMBL" id="CAI6371306.1"/>
    </source>
</evidence>
<proteinExistence type="predicted"/>
<dbReference type="PANTHER" id="PTHR10773:SF19">
    <property type="match status" value="1"/>
</dbReference>
<dbReference type="Pfam" id="PF25273">
    <property type="entry name" value="DUF7869"/>
    <property type="match status" value="1"/>
</dbReference>
<gene>
    <name evidence="4" type="ORF">MEUPH1_LOCUS14042</name>
    <name evidence="3" type="ORF">MEUPH1_LOCUS2156</name>
    <name evidence="5" type="ORF">MEUPH1_LOCUS25325</name>
    <name evidence="6" type="ORF">MEUPH1_LOCUS27314</name>
    <name evidence="7" type="ORF">MEUPH1_LOCUS30779</name>
    <name evidence="2" type="ORF">MEUPH1_LOCUS949</name>
</gene>
<dbReference type="EMBL" id="CARXXK010000001">
    <property type="protein sequence ID" value="CAI6345106.1"/>
    <property type="molecule type" value="Genomic_DNA"/>
</dbReference>
<evidence type="ECO:0000313" key="4">
    <source>
        <dbReference type="EMBL" id="CAI6358537.1"/>
    </source>
</evidence>
<organism evidence="2 8">
    <name type="scientific">Macrosiphum euphorbiae</name>
    <name type="common">potato aphid</name>
    <dbReference type="NCBI Taxonomy" id="13131"/>
    <lineage>
        <taxon>Eukaryota</taxon>
        <taxon>Metazoa</taxon>
        <taxon>Ecdysozoa</taxon>
        <taxon>Arthropoda</taxon>
        <taxon>Hexapoda</taxon>
        <taxon>Insecta</taxon>
        <taxon>Pterygota</taxon>
        <taxon>Neoptera</taxon>
        <taxon>Paraneoptera</taxon>
        <taxon>Hemiptera</taxon>
        <taxon>Sternorrhyncha</taxon>
        <taxon>Aphidomorpha</taxon>
        <taxon>Aphidoidea</taxon>
        <taxon>Aphididae</taxon>
        <taxon>Macrosiphini</taxon>
        <taxon>Macrosiphum</taxon>
    </lineage>
</organism>
<accession>A0AAV0VHI0</accession>
<dbReference type="EMBL" id="CARXXK010000002">
    <property type="protein sequence ID" value="CAI6358537.1"/>
    <property type="molecule type" value="Genomic_DNA"/>
</dbReference>
<dbReference type="Proteomes" id="UP001160148">
    <property type="component" value="Unassembled WGS sequence"/>
</dbReference>
<dbReference type="AlphaFoldDB" id="A0AAV0VHI0"/>